<dbReference type="GO" id="GO:0050660">
    <property type="term" value="F:flavin adenine dinucleotide binding"/>
    <property type="evidence" value="ECO:0007669"/>
    <property type="project" value="InterPro"/>
</dbReference>
<dbReference type="Proteomes" id="UP000481288">
    <property type="component" value="Unassembled WGS sequence"/>
</dbReference>
<dbReference type="AlphaFoldDB" id="A0A7D8UVF0"/>
<keyword evidence="7" id="KW-0503">Monooxygenase</keyword>
<keyword evidence="2" id="KW-0285">Flavoprotein</keyword>
<dbReference type="SUPFAM" id="SSF51905">
    <property type="entry name" value="FAD/NAD(P)-binding domain"/>
    <property type="match status" value="1"/>
</dbReference>
<evidence type="ECO:0000259" key="6">
    <source>
        <dbReference type="Pfam" id="PF19834"/>
    </source>
</evidence>
<dbReference type="GO" id="GO:0004499">
    <property type="term" value="F:N,N-dimethylaniline monooxygenase activity"/>
    <property type="evidence" value="ECO:0007669"/>
    <property type="project" value="InterPro"/>
</dbReference>
<dbReference type="InterPro" id="IPR020946">
    <property type="entry name" value="Flavin_mOase-like"/>
</dbReference>
<accession>A0A7D8UVF0</accession>
<evidence type="ECO:0000313" key="8">
    <source>
        <dbReference type="Proteomes" id="UP000481288"/>
    </source>
</evidence>
<dbReference type="Pfam" id="PF00743">
    <property type="entry name" value="FMO-like"/>
    <property type="match status" value="1"/>
</dbReference>
<evidence type="ECO:0000256" key="4">
    <source>
        <dbReference type="ARBA" id="ARBA00022857"/>
    </source>
</evidence>
<evidence type="ECO:0000256" key="3">
    <source>
        <dbReference type="ARBA" id="ARBA00022827"/>
    </source>
</evidence>
<feature type="domain" description="DUF6314" evidence="6">
    <location>
        <begin position="569"/>
        <end position="728"/>
    </location>
</feature>
<reference evidence="7 8" key="1">
    <citation type="submission" date="2018-05" db="EMBL/GenBank/DDBJ databases">
        <title>Whole genome sequencing for identification of molecular markers to develop diagnostic detection tools for the regulated plant pathogen Lachnellula willkommii.</title>
        <authorList>
            <person name="Giroux E."/>
            <person name="Bilodeau G."/>
        </authorList>
    </citation>
    <scope>NUCLEOTIDE SEQUENCE [LARGE SCALE GENOMIC DNA]</scope>
    <source>
        <strain evidence="7 8">CBS 625.97</strain>
    </source>
</reference>
<evidence type="ECO:0000256" key="1">
    <source>
        <dbReference type="ARBA" id="ARBA00009183"/>
    </source>
</evidence>
<dbReference type="GO" id="GO:0050661">
    <property type="term" value="F:NADP binding"/>
    <property type="evidence" value="ECO:0007669"/>
    <property type="project" value="InterPro"/>
</dbReference>
<dbReference type="InterPro" id="IPR050346">
    <property type="entry name" value="FMO-like"/>
</dbReference>
<comment type="similarity">
    <text evidence="1">Belongs to the FMO family.</text>
</comment>
<comment type="caution">
    <text evidence="7">The sequence shown here is derived from an EMBL/GenBank/DDBJ whole genome shotgun (WGS) entry which is preliminary data.</text>
</comment>
<dbReference type="PRINTS" id="PR00370">
    <property type="entry name" value="FMOXYGENASE"/>
</dbReference>
<evidence type="ECO:0000256" key="5">
    <source>
        <dbReference type="ARBA" id="ARBA00023002"/>
    </source>
</evidence>
<gene>
    <name evidence="7" type="primary">Fmo4</name>
    <name evidence="7" type="ORF">LCER1_G000227</name>
</gene>
<sequence>MAKTKTVCIVGAGPSGLVAAKTLTHAQPRGTFHVTVFEALPRIGGLWPISPSDSSGMVNPEMCTNQSKHTVSFSDLAWDEDVPAFPKAWQVGRYLEKYVEKYGGYEIRRGCKVVRAELRGEKWVVTSREGTVEETNEFDHLIVGTGFFGKPRVPQILERFKAPVLHSSQVREVEDLVTNGGKTPTATGRNIVVIGGQMSGVEIAAAVALQVSSAETTPGESCLPNASEYYITHIVQNPIWVMTLFFPKDPVLDVAGADGQQKKQSSKSPSFLPVDLVSYNIGWRPEGPVQNTSGYISPEAANMTHNFMNTYLGTDQSEFGSPYLAVQGETRSNPPFVAVSDCYQEFVRSQKIKVVRGKVTGNEADALQVKDGDASYLIQDVAAVILATGFDATRSLDFLPPELLSALHFDPTSDAFPLALNIHATVNSAIPSLGFVGFYRSPYWGVMEMQARYLGKLWSGDAKAASALAEDTTLATMLKLRTEPRRAQFPMGDYAFLMESFSSIMDIKRTEPGDSTGRTGLVLPSRYLPDSASETERKEAESALSVINNTIIASAKTGKYVARAAFRAMQGDWTLQRTITSRIATYPSGTLSGTASFKPRFPTKPDFDAEYLYVENGEFSATNGLKFGAKRSYVHRYTSSTDTLSVWFTKPDHKSVDYLFHELEIIPPVSESDPSEPWRAESSHLCIEDLYDVAYEFSFKGVGLEEWSLEYSVKGPQKDYTIRSVYRR</sequence>
<evidence type="ECO:0000313" key="7">
    <source>
        <dbReference type="EMBL" id="TVY59244.1"/>
    </source>
</evidence>
<keyword evidence="8" id="KW-1185">Reference proteome</keyword>
<dbReference type="InterPro" id="IPR045632">
    <property type="entry name" value="DUF6314"/>
</dbReference>
<dbReference type="PANTHER" id="PTHR23023">
    <property type="entry name" value="DIMETHYLANILINE MONOOXYGENASE"/>
    <property type="match status" value="1"/>
</dbReference>
<dbReference type="Pfam" id="PF19834">
    <property type="entry name" value="DUF6314"/>
    <property type="match status" value="1"/>
</dbReference>
<dbReference type="EMBL" id="QGMG01000009">
    <property type="protein sequence ID" value="TVY59244.1"/>
    <property type="molecule type" value="Genomic_DNA"/>
</dbReference>
<organism evidence="7 8">
    <name type="scientific">Lachnellula cervina</name>
    <dbReference type="NCBI Taxonomy" id="1316786"/>
    <lineage>
        <taxon>Eukaryota</taxon>
        <taxon>Fungi</taxon>
        <taxon>Dikarya</taxon>
        <taxon>Ascomycota</taxon>
        <taxon>Pezizomycotina</taxon>
        <taxon>Leotiomycetes</taxon>
        <taxon>Helotiales</taxon>
        <taxon>Lachnaceae</taxon>
        <taxon>Lachnellula</taxon>
    </lineage>
</organism>
<dbReference type="InterPro" id="IPR036188">
    <property type="entry name" value="FAD/NAD-bd_sf"/>
</dbReference>
<protein>
    <submittedName>
        <fullName evidence="7">Dimethylaniline monooxygenase [N-oxide-forming] 4</fullName>
    </submittedName>
</protein>
<proteinExistence type="inferred from homology"/>
<keyword evidence="4" id="KW-0521">NADP</keyword>
<dbReference type="OrthoDB" id="66881at2759"/>
<dbReference type="InterPro" id="IPR000960">
    <property type="entry name" value="Flavin_mOase"/>
</dbReference>
<dbReference type="Gene3D" id="3.50.50.60">
    <property type="entry name" value="FAD/NAD(P)-binding domain"/>
    <property type="match status" value="1"/>
</dbReference>
<keyword evidence="3" id="KW-0274">FAD</keyword>
<keyword evidence="5" id="KW-0560">Oxidoreductase</keyword>
<evidence type="ECO:0000256" key="2">
    <source>
        <dbReference type="ARBA" id="ARBA00022630"/>
    </source>
</evidence>
<name>A0A7D8UVF0_9HELO</name>